<dbReference type="InterPro" id="IPR035930">
    <property type="entry name" value="FomD-like_sf"/>
</dbReference>
<gene>
    <name evidence="3" type="ordered locus">MBIO_0547</name>
</gene>
<dbReference type="AlphaFoldDB" id="C4XF90"/>
<name>C4XF90_MYCFP</name>
<proteinExistence type="predicted"/>
<sequence>MKNMEYILKGGKWMSLVNKDNLLIKEENLKPKKIVFPLIGSIINVQAFKFNGELYRQWNGVKVLRNTPQHYVLFMYKTKVAETDKKGWVYREYVLWFMPKNSMYNALILLKPKSNYVYVNLASKPYYEDNTIKFVDFDLDVKSYPKKDFTIVDKEEFRYNSRRLKYPKKLINMIYDNLEEIVNKHNNGEYFFNPDVIDYYINQAKKDKSIYRDFRVKKASSYSFKWRNKNK</sequence>
<protein>
    <recommendedName>
        <fullName evidence="2">DUF402 domain-containing protein</fullName>
    </recommendedName>
</protein>
<dbReference type="GO" id="GO:0016787">
    <property type="term" value="F:hydrolase activity"/>
    <property type="evidence" value="ECO:0007669"/>
    <property type="project" value="UniProtKB-KW"/>
</dbReference>
<organism evidence="3 4">
    <name type="scientific">Mycoplasmopsis fermentans (strain ATCC 19989 / NBRC 14854 / NCTC 10117 / PG18)</name>
    <name type="common">Mycoplasma fermentans</name>
    <dbReference type="NCBI Taxonomy" id="496833"/>
    <lineage>
        <taxon>Bacteria</taxon>
        <taxon>Bacillati</taxon>
        <taxon>Mycoplasmatota</taxon>
        <taxon>Mycoplasmoidales</taxon>
        <taxon>Metamycoplasmataceae</taxon>
        <taxon>Mycoplasmopsis</taxon>
    </lineage>
</organism>
<dbReference type="eggNOG" id="COG3557">
    <property type="taxonomic scope" value="Bacteria"/>
</dbReference>
<dbReference type="SUPFAM" id="SSF159234">
    <property type="entry name" value="FomD-like"/>
    <property type="match status" value="1"/>
</dbReference>
<dbReference type="PATRIC" id="fig|496833.3.peg.134"/>
<dbReference type="KEGG" id="mfp:MBIO_0547"/>
<evidence type="ECO:0000313" key="4">
    <source>
        <dbReference type="Proteomes" id="UP000006810"/>
    </source>
</evidence>
<dbReference type="HOGENOM" id="CLU_109787_0_0_14"/>
<keyword evidence="4" id="KW-1185">Reference proteome</keyword>
<accession>C4XF90</accession>
<dbReference type="EMBL" id="AP009608">
    <property type="protein sequence ID" value="BAH69812.1"/>
    <property type="molecule type" value="Genomic_DNA"/>
</dbReference>
<reference evidence="3 4" key="1">
    <citation type="journal article" date="2009" name="Curr. Microbiol.">
        <title>Molecular cloning and expression of a novel cholinephosphotransferase involved in glycoglycerophospholipid biosynthesis of Mycoplasma fermentans.</title>
        <authorList>
            <person name="Ishida N."/>
            <person name="Irikura D."/>
            <person name="Matsuda K."/>
            <person name="Sato S."/>
            <person name="Asano K."/>
        </authorList>
    </citation>
    <scope>NUCLEOTIDE SEQUENCE [LARGE SCALE GENOMIC DNA]</scope>
    <source>
        <strain evidence="4">ATCC 19989 / NBRC 14854 / NCTC 10117 / PG18</strain>
    </source>
</reference>
<dbReference type="Pfam" id="PF04167">
    <property type="entry name" value="DUF402"/>
    <property type="match status" value="1"/>
</dbReference>
<dbReference type="PANTHER" id="PTHR39159:SF1">
    <property type="entry name" value="UPF0374 PROTEIN YGAC"/>
    <property type="match status" value="1"/>
</dbReference>
<feature type="domain" description="DUF402" evidence="2">
    <location>
        <begin position="51"/>
        <end position="189"/>
    </location>
</feature>
<evidence type="ECO:0000313" key="3">
    <source>
        <dbReference type="EMBL" id="BAH69812.1"/>
    </source>
</evidence>
<dbReference type="InterPro" id="IPR007295">
    <property type="entry name" value="DUF402"/>
</dbReference>
<dbReference type="PANTHER" id="PTHR39159">
    <property type="match status" value="1"/>
</dbReference>
<dbReference type="InterPro" id="IPR050212">
    <property type="entry name" value="Ntdp-like"/>
</dbReference>
<evidence type="ECO:0000259" key="2">
    <source>
        <dbReference type="Pfam" id="PF04167"/>
    </source>
</evidence>
<evidence type="ECO:0000256" key="1">
    <source>
        <dbReference type="ARBA" id="ARBA00022801"/>
    </source>
</evidence>
<keyword evidence="1" id="KW-0378">Hydrolase</keyword>
<dbReference type="Gene3D" id="2.40.380.10">
    <property type="entry name" value="FomD-like"/>
    <property type="match status" value="1"/>
</dbReference>
<dbReference type="Proteomes" id="UP000006810">
    <property type="component" value="Chromosome"/>
</dbReference>